<dbReference type="eggNOG" id="ENOG502QRY4">
    <property type="taxonomic scope" value="Eukaryota"/>
</dbReference>
<dbReference type="OMA" id="RIEPCPY"/>
<dbReference type="Proteomes" id="UP000032141">
    <property type="component" value="Chromosome C5"/>
</dbReference>
<dbReference type="Gramene" id="Bo5g013250.1">
    <property type="protein sequence ID" value="Bo5g013250.1"/>
    <property type="gene ID" value="Bo5g013250"/>
</dbReference>
<evidence type="ECO:0000256" key="1">
    <source>
        <dbReference type="SAM" id="MobiDB-lite"/>
    </source>
</evidence>
<dbReference type="Pfam" id="PF03909">
    <property type="entry name" value="BSD"/>
    <property type="match status" value="1"/>
</dbReference>
<dbReference type="EnsemblPlants" id="Bo5g013250.1">
    <property type="protein sequence ID" value="Bo5g013250.1"/>
    <property type="gene ID" value="Bo5g013250"/>
</dbReference>
<dbReference type="SUPFAM" id="SSF140383">
    <property type="entry name" value="BSD domain-like"/>
    <property type="match status" value="1"/>
</dbReference>
<dbReference type="PANTHER" id="PTHR31923:SF27">
    <property type="entry name" value="BSD DOMAIN-CONTAINING PROTEIN"/>
    <property type="match status" value="1"/>
</dbReference>
<keyword evidence="4" id="KW-1185">Reference proteome</keyword>
<dbReference type="AlphaFoldDB" id="A0A0D3C959"/>
<dbReference type="STRING" id="109376.A0A0D3C959"/>
<reference evidence="3 4" key="1">
    <citation type="journal article" date="2014" name="Genome Biol.">
        <title>Transcriptome and methylome profiling reveals relics of genome dominance in the mesopolyploid Brassica oleracea.</title>
        <authorList>
            <person name="Parkin I.A."/>
            <person name="Koh C."/>
            <person name="Tang H."/>
            <person name="Robinson S.J."/>
            <person name="Kagale S."/>
            <person name="Clarke W.E."/>
            <person name="Town C.D."/>
            <person name="Nixon J."/>
            <person name="Krishnakumar V."/>
            <person name="Bidwell S.L."/>
            <person name="Denoeud F."/>
            <person name="Belcram H."/>
            <person name="Links M.G."/>
            <person name="Just J."/>
            <person name="Clarke C."/>
            <person name="Bender T."/>
            <person name="Huebert T."/>
            <person name="Mason A.S."/>
            <person name="Pires J.C."/>
            <person name="Barker G."/>
            <person name="Moore J."/>
            <person name="Walley P.G."/>
            <person name="Manoli S."/>
            <person name="Batley J."/>
            <person name="Edwards D."/>
            <person name="Nelson M.N."/>
            <person name="Wang X."/>
            <person name="Paterson A.H."/>
            <person name="King G."/>
            <person name="Bancroft I."/>
            <person name="Chalhoub B."/>
            <person name="Sharpe A.G."/>
        </authorList>
    </citation>
    <scope>NUCLEOTIDE SEQUENCE</scope>
    <source>
        <strain evidence="3 4">cv. TO1000</strain>
    </source>
</reference>
<dbReference type="HOGENOM" id="CLU_1858038_0_0_1"/>
<dbReference type="InterPro" id="IPR005607">
    <property type="entry name" value="BSD_dom"/>
</dbReference>
<sequence>MDHPIERLAPRLAALRIELCPCHMTVGYFWKVYFVLLHSRLGKHDAQLLSSPQVITSAQSYYHHHAPPEFLSPGIYAFEPPSIVYPDFQKTVRWSENVEFIDKAVIEEEPIQKIDKNSGSLSPTLKDDDWPGEEDLWS</sequence>
<evidence type="ECO:0000313" key="3">
    <source>
        <dbReference type="EnsemblPlants" id="Bo5g013250.1"/>
    </source>
</evidence>
<reference evidence="3" key="2">
    <citation type="submission" date="2015-03" db="UniProtKB">
        <authorList>
            <consortium name="EnsemblPlants"/>
        </authorList>
    </citation>
    <scope>IDENTIFICATION</scope>
</reference>
<protein>
    <recommendedName>
        <fullName evidence="2">BSD domain-containing protein</fullName>
    </recommendedName>
</protein>
<evidence type="ECO:0000259" key="2">
    <source>
        <dbReference type="PROSITE" id="PS50858"/>
    </source>
</evidence>
<name>A0A0D3C959_BRAOL</name>
<feature type="domain" description="BSD" evidence="2">
    <location>
        <begin position="1"/>
        <end position="41"/>
    </location>
</feature>
<feature type="region of interest" description="Disordered" evidence="1">
    <location>
        <begin position="115"/>
        <end position="138"/>
    </location>
</feature>
<proteinExistence type="predicted"/>
<accession>A0A0D3C959</accession>
<dbReference type="PANTHER" id="PTHR31923">
    <property type="entry name" value="BSD DOMAIN-CONTAINING PROTEIN"/>
    <property type="match status" value="1"/>
</dbReference>
<organism evidence="3 4">
    <name type="scientific">Brassica oleracea var. oleracea</name>
    <dbReference type="NCBI Taxonomy" id="109376"/>
    <lineage>
        <taxon>Eukaryota</taxon>
        <taxon>Viridiplantae</taxon>
        <taxon>Streptophyta</taxon>
        <taxon>Embryophyta</taxon>
        <taxon>Tracheophyta</taxon>
        <taxon>Spermatophyta</taxon>
        <taxon>Magnoliopsida</taxon>
        <taxon>eudicotyledons</taxon>
        <taxon>Gunneridae</taxon>
        <taxon>Pentapetalae</taxon>
        <taxon>rosids</taxon>
        <taxon>malvids</taxon>
        <taxon>Brassicales</taxon>
        <taxon>Brassicaceae</taxon>
        <taxon>Brassiceae</taxon>
        <taxon>Brassica</taxon>
    </lineage>
</organism>
<evidence type="ECO:0000313" key="4">
    <source>
        <dbReference type="Proteomes" id="UP000032141"/>
    </source>
</evidence>
<dbReference type="PROSITE" id="PS50858">
    <property type="entry name" value="BSD"/>
    <property type="match status" value="1"/>
</dbReference>
<dbReference type="InterPro" id="IPR035925">
    <property type="entry name" value="BSD_dom_sf"/>
</dbReference>